<proteinExistence type="predicted"/>
<dbReference type="EMBL" id="JADGJD010000191">
    <property type="protein sequence ID" value="KAJ3053650.1"/>
    <property type="molecule type" value="Genomic_DNA"/>
</dbReference>
<keyword evidence="3" id="KW-1185">Reference proteome</keyword>
<accession>A0AAD5SI03</accession>
<comment type="caution">
    <text evidence="2">The sequence shown here is derived from an EMBL/GenBank/DDBJ whole genome shotgun (WGS) entry which is preliminary data.</text>
</comment>
<evidence type="ECO:0000313" key="2">
    <source>
        <dbReference type="EMBL" id="KAJ3053650.1"/>
    </source>
</evidence>
<dbReference type="AlphaFoldDB" id="A0AAD5SI03"/>
<dbReference type="Proteomes" id="UP001212841">
    <property type="component" value="Unassembled WGS sequence"/>
</dbReference>
<name>A0AAD5SI03_9FUNG</name>
<keyword evidence="1" id="KW-1133">Transmembrane helix</keyword>
<sequence length="202" mass="21869">MTTLLLLSCGANAIYTLVHKDDWNPAALPIYSKYISVAFASLGALLAVLGLIASVIGSYRLLYYFIIPYRAYIVLTLAKSLALPIVVYLRKDILVAACNQWATDNPSQAPQKPDCGTATNFAVAFLATWGSIEFLFELWVYNTATKYRSALTQEAGAKAYTPLVEPSLPVQQLGNTSPGPVVVHNPGAHGGNYGTYGTYQKL</sequence>
<feature type="transmembrane region" description="Helical" evidence="1">
    <location>
        <begin position="37"/>
        <end position="59"/>
    </location>
</feature>
<feature type="transmembrane region" description="Helical" evidence="1">
    <location>
        <begin position="71"/>
        <end position="89"/>
    </location>
</feature>
<protein>
    <submittedName>
        <fullName evidence="2">Uncharacterized protein</fullName>
    </submittedName>
</protein>
<evidence type="ECO:0000256" key="1">
    <source>
        <dbReference type="SAM" id="Phobius"/>
    </source>
</evidence>
<keyword evidence="1" id="KW-0472">Membrane</keyword>
<gene>
    <name evidence="2" type="ORF">HK097_003763</name>
</gene>
<keyword evidence="1" id="KW-0812">Transmembrane</keyword>
<organism evidence="2 3">
    <name type="scientific">Rhizophlyctis rosea</name>
    <dbReference type="NCBI Taxonomy" id="64517"/>
    <lineage>
        <taxon>Eukaryota</taxon>
        <taxon>Fungi</taxon>
        <taxon>Fungi incertae sedis</taxon>
        <taxon>Chytridiomycota</taxon>
        <taxon>Chytridiomycota incertae sedis</taxon>
        <taxon>Chytridiomycetes</taxon>
        <taxon>Rhizophlyctidales</taxon>
        <taxon>Rhizophlyctidaceae</taxon>
        <taxon>Rhizophlyctis</taxon>
    </lineage>
</organism>
<reference evidence="2" key="1">
    <citation type="submission" date="2020-05" db="EMBL/GenBank/DDBJ databases">
        <title>Phylogenomic resolution of chytrid fungi.</title>
        <authorList>
            <person name="Stajich J.E."/>
            <person name="Amses K."/>
            <person name="Simmons R."/>
            <person name="Seto K."/>
            <person name="Myers J."/>
            <person name="Bonds A."/>
            <person name="Quandt C.A."/>
            <person name="Barry K."/>
            <person name="Liu P."/>
            <person name="Grigoriev I."/>
            <person name="Longcore J.E."/>
            <person name="James T.Y."/>
        </authorList>
    </citation>
    <scope>NUCLEOTIDE SEQUENCE</scope>
    <source>
        <strain evidence="2">JEL0318</strain>
    </source>
</reference>
<evidence type="ECO:0000313" key="3">
    <source>
        <dbReference type="Proteomes" id="UP001212841"/>
    </source>
</evidence>